<organism evidence="12">
    <name type="scientific">Anisakis simplex</name>
    <name type="common">Herring worm</name>
    <dbReference type="NCBI Taxonomy" id="6269"/>
    <lineage>
        <taxon>Eukaryota</taxon>
        <taxon>Metazoa</taxon>
        <taxon>Ecdysozoa</taxon>
        <taxon>Nematoda</taxon>
        <taxon>Chromadorea</taxon>
        <taxon>Rhabditida</taxon>
        <taxon>Spirurina</taxon>
        <taxon>Ascaridomorpha</taxon>
        <taxon>Ascaridoidea</taxon>
        <taxon>Anisakidae</taxon>
        <taxon>Anisakis</taxon>
        <taxon>Anisakis simplex complex</taxon>
    </lineage>
</organism>
<comment type="subcellular location">
    <subcellularLocation>
        <location evidence="1">Membrane</location>
    </subcellularLocation>
</comment>
<dbReference type="InterPro" id="IPR015919">
    <property type="entry name" value="Cadherin-like_sf"/>
</dbReference>
<dbReference type="PANTHER" id="PTHR24025">
    <property type="entry name" value="DESMOGLEIN FAMILY MEMBER"/>
    <property type="match status" value="1"/>
</dbReference>
<evidence type="ECO:0000256" key="8">
    <source>
        <dbReference type="PROSITE-ProRule" id="PRU00043"/>
    </source>
</evidence>
<dbReference type="GO" id="GO:0007156">
    <property type="term" value="P:homophilic cell adhesion via plasma membrane adhesion molecules"/>
    <property type="evidence" value="ECO:0007669"/>
    <property type="project" value="InterPro"/>
</dbReference>
<feature type="domain" description="Cadherin" evidence="9">
    <location>
        <begin position="11"/>
        <end position="82"/>
    </location>
</feature>
<dbReference type="SMART" id="SM00112">
    <property type="entry name" value="CA"/>
    <property type="match status" value="1"/>
</dbReference>
<evidence type="ECO:0000256" key="1">
    <source>
        <dbReference type="ARBA" id="ARBA00004370"/>
    </source>
</evidence>
<dbReference type="PANTHER" id="PTHR24025:SF31">
    <property type="entry name" value="NEURAL-CADHERIN"/>
    <property type="match status" value="1"/>
</dbReference>
<name>A0A0M3JED3_ANISI</name>
<reference evidence="12" key="1">
    <citation type="submission" date="2017-02" db="UniProtKB">
        <authorList>
            <consortium name="WormBaseParasite"/>
        </authorList>
    </citation>
    <scope>IDENTIFICATION</scope>
</reference>
<evidence type="ECO:0000256" key="7">
    <source>
        <dbReference type="ARBA" id="ARBA00023136"/>
    </source>
</evidence>
<keyword evidence="2" id="KW-0812">Transmembrane</keyword>
<reference evidence="10 11" key="2">
    <citation type="submission" date="2018-11" db="EMBL/GenBank/DDBJ databases">
        <authorList>
            <consortium name="Pathogen Informatics"/>
        </authorList>
    </citation>
    <scope>NUCLEOTIDE SEQUENCE [LARGE SCALE GENOMIC DNA]</scope>
</reference>
<evidence type="ECO:0000313" key="12">
    <source>
        <dbReference type="WBParaSite" id="ASIM_0000597701-mRNA-1"/>
    </source>
</evidence>
<keyword evidence="11" id="KW-1185">Reference proteome</keyword>
<evidence type="ECO:0000256" key="5">
    <source>
        <dbReference type="ARBA" id="ARBA00022889"/>
    </source>
</evidence>
<accession>A0A0M3JED3</accession>
<dbReference type="EMBL" id="UYRR01011646">
    <property type="protein sequence ID" value="VDK26038.1"/>
    <property type="molecule type" value="Genomic_DNA"/>
</dbReference>
<keyword evidence="4 8" id="KW-0106">Calcium</keyword>
<dbReference type="Gene3D" id="2.60.40.60">
    <property type="entry name" value="Cadherins"/>
    <property type="match status" value="1"/>
</dbReference>
<sequence length="102" mass="11282">MTVYAEGVSGIRYSLDQQHSAKCHALAIHQVSGAVFLKKRLNRERHGAVMNCRVIATNTIGTASSALIVLKLVDVNEHAPFFNQTVYYGYVQENMPPGDNTF</sequence>
<dbReference type="GO" id="GO:0005911">
    <property type="term" value="C:cell-cell junction"/>
    <property type="evidence" value="ECO:0007669"/>
    <property type="project" value="TreeGrafter"/>
</dbReference>
<evidence type="ECO:0000313" key="11">
    <source>
        <dbReference type="Proteomes" id="UP000267096"/>
    </source>
</evidence>
<dbReference type="CDD" id="cd11304">
    <property type="entry name" value="Cadherin_repeat"/>
    <property type="match status" value="1"/>
</dbReference>
<evidence type="ECO:0000313" key="10">
    <source>
        <dbReference type="EMBL" id="VDK26038.1"/>
    </source>
</evidence>
<dbReference type="InterPro" id="IPR002126">
    <property type="entry name" value="Cadherin-like_dom"/>
</dbReference>
<gene>
    <name evidence="10" type="ORF">ASIM_LOCUS5764</name>
</gene>
<protein>
    <submittedName>
        <fullName evidence="12">CA domain-containing protein</fullName>
    </submittedName>
</protein>
<dbReference type="SUPFAM" id="SSF49313">
    <property type="entry name" value="Cadherin-like"/>
    <property type="match status" value="1"/>
</dbReference>
<dbReference type="PROSITE" id="PS50268">
    <property type="entry name" value="CADHERIN_2"/>
    <property type="match status" value="1"/>
</dbReference>
<keyword evidence="5" id="KW-0130">Cell adhesion</keyword>
<dbReference type="GO" id="GO:0016020">
    <property type="term" value="C:membrane"/>
    <property type="evidence" value="ECO:0007669"/>
    <property type="project" value="UniProtKB-SubCell"/>
</dbReference>
<keyword evidence="6" id="KW-1133">Transmembrane helix</keyword>
<dbReference type="Proteomes" id="UP000267096">
    <property type="component" value="Unassembled WGS sequence"/>
</dbReference>
<dbReference type="AlphaFoldDB" id="A0A0M3JED3"/>
<keyword evidence="3" id="KW-0677">Repeat</keyword>
<keyword evidence="7" id="KW-0472">Membrane</keyword>
<evidence type="ECO:0000259" key="9">
    <source>
        <dbReference type="PROSITE" id="PS50268"/>
    </source>
</evidence>
<evidence type="ECO:0000256" key="4">
    <source>
        <dbReference type="ARBA" id="ARBA00022837"/>
    </source>
</evidence>
<evidence type="ECO:0000256" key="2">
    <source>
        <dbReference type="ARBA" id="ARBA00022692"/>
    </source>
</evidence>
<dbReference type="OrthoDB" id="6497475at2759"/>
<dbReference type="GO" id="GO:0005509">
    <property type="term" value="F:calcium ion binding"/>
    <property type="evidence" value="ECO:0007669"/>
    <property type="project" value="UniProtKB-UniRule"/>
</dbReference>
<dbReference type="WBParaSite" id="ASIM_0000597701-mRNA-1">
    <property type="protein sequence ID" value="ASIM_0000597701-mRNA-1"/>
    <property type="gene ID" value="ASIM_0000597701"/>
</dbReference>
<dbReference type="InterPro" id="IPR050971">
    <property type="entry name" value="Cadherin-domain_protein"/>
</dbReference>
<evidence type="ECO:0000256" key="6">
    <source>
        <dbReference type="ARBA" id="ARBA00022989"/>
    </source>
</evidence>
<dbReference type="PRINTS" id="PR00205">
    <property type="entry name" value="CADHERIN"/>
</dbReference>
<proteinExistence type="predicted"/>
<evidence type="ECO:0000256" key="3">
    <source>
        <dbReference type="ARBA" id="ARBA00022737"/>
    </source>
</evidence>